<keyword evidence="4" id="KW-1185">Reference proteome</keyword>
<accession>A0A1Z5KNP2</accession>
<dbReference type="EMBL" id="BDSP01000259">
    <property type="protein sequence ID" value="GAX27631.1"/>
    <property type="molecule type" value="Genomic_DNA"/>
</dbReference>
<gene>
    <name evidence="3" type="ORF">FisN_13Hh278</name>
</gene>
<keyword evidence="2" id="KW-0812">Transmembrane</keyword>
<feature type="transmembrane region" description="Helical" evidence="2">
    <location>
        <begin position="36"/>
        <end position="58"/>
    </location>
</feature>
<dbReference type="AlphaFoldDB" id="A0A1Z5KNP2"/>
<name>A0A1Z5KNP2_FISSO</name>
<feature type="region of interest" description="Disordered" evidence="1">
    <location>
        <begin position="1"/>
        <end position="26"/>
    </location>
</feature>
<dbReference type="InterPro" id="IPR052592">
    <property type="entry name" value="LRR-RLK"/>
</dbReference>
<dbReference type="Gene3D" id="3.80.10.10">
    <property type="entry name" value="Ribonuclease Inhibitor"/>
    <property type="match status" value="1"/>
</dbReference>
<dbReference type="InterPro" id="IPR032675">
    <property type="entry name" value="LRR_dom_sf"/>
</dbReference>
<dbReference type="Proteomes" id="UP000198406">
    <property type="component" value="Unassembled WGS sequence"/>
</dbReference>
<proteinExistence type="predicted"/>
<sequence length="492" mass="52822">MEPPEDPEVATTLEPYPEGPEKPAVEQKKRGNLNKLFLFVLIVAVILGAAVAAAIVFVKQFGKDDAEPSAISNNNERPPIIPPPAPVKEPTASPVAATEAPVTTAPVAPATGVPEMETSAPTTQVPVAAPVAPPVPVSNSAETLRATLAPVVLDPAYLTSSNTALEWLVAAAEAEGGSVSNLLEDQERLIQRYALLSLDLVSQGSLTTSNRVENLPRIASGLDECLWVGVTCTNGTVTQIRWSQQSLSGSISENIGLLTDLEHVDMGENELQGPLPQGLYNLANLQYLYLHSNFLTGTISESIANLFNLRNLYLSNNQLTGVFPTGLGSPSSGQGSVRPLRFLTLFNNKMSGTLPAGLNLRNLFYLDIGRNAFSGTIPIDWYEGRDTMNNLRHLYADFNQFSGGLTYNFPTIGSGRIDQVSINDNQLTGDFPGGWDPINALEILHIENNQFSSLSKDFCIMSVFVGGEVTDLRSDCSICPCNDVWCSAPFCS</sequence>
<dbReference type="PANTHER" id="PTHR48054:SF94">
    <property type="entry name" value="LEUCINE-RICH REPEAT RECEPTOR-LIKE PROTEIN FASCIATED EAR2"/>
    <property type="match status" value="1"/>
</dbReference>
<organism evidence="3 4">
    <name type="scientific">Fistulifera solaris</name>
    <name type="common">Oleaginous diatom</name>
    <dbReference type="NCBI Taxonomy" id="1519565"/>
    <lineage>
        <taxon>Eukaryota</taxon>
        <taxon>Sar</taxon>
        <taxon>Stramenopiles</taxon>
        <taxon>Ochrophyta</taxon>
        <taxon>Bacillariophyta</taxon>
        <taxon>Bacillariophyceae</taxon>
        <taxon>Bacillariophycidae</taxon>
        <taxon>Naviculales</taxon>
        <taxon>Naviculaceae</taxon>
        <taxon>Fistulifera</taxon>
    </lineage>
</organism>
<evidence type="ECO:0000256" key="2">
    <source>
        <dbReference type="SAM" id="Phobius"/>
    </source>
</evidence>
<evidence type="ECO:0008006" key="5">
    <source>
        <dbReference type="Google" id="ProtNLM"/>
    </source>
</evidence>
<keyword evidence="2" id="KW-0472">Membrane</keyword>
<feature type="compositionally biased region" description="Low complexity" evidence="1">
    <location>
        <begin position="89"/>
        <end position="101"/>
    </location>
</feature>
<dbReference type="PANTHER" id="PTHR48054">
    <property type="entry name" value="RECEPTOR KINASE-LIKE PROTEIN XA21"/>
    <property type="match status" value="1"/>
</dbReference>
<dbReference type="SUPFAM" id="SSF52058">
    <property type="entry name" value="L domain-like"/>
    <property type="match status" value="1"/>
</dbReference>
<evidence type="ECO:0000256" key="1">
    <source>
        <dbReference type="SAM" id="MobiDB-lite"/>
    </source>
</evidence>
<feature type="region of interest" description="Disordered" evidence="1">
    <location>
        <begin position="68"/>
        <end position="101"/>
    </location>
</feature>
<dbReference type="Pfam" id="PF00560">
    <property type="entry name" value="LRR_1"/>
    <property type="match status" value="2"/>
</dbReference>
<reference evidence="3 4" key="1">
    <citation type="journal article" date="2015" name="Plant Cell">
        <title>Oil accumulation by the oleaginous diatom Fistulifera solaris as revealed by the genome and transcriptome.</title>
        <authorList>
            <person name="Tanaka T."/>
            <person name="Maeda Y."/>
            <person name="Veluchamy A."/>
            <person name="Tanaka M."/>
            <person name="Abida H."/>
            <person name="Marechal E."/>
            <person name="Bowler C."/>
            <person name="Muto M."/>
            <person name="Sunaga Y."/>
            <person name="Tanaka M."/>
            <person name="Yoshino T."/>
            <person name="Taniguchi T."/>
            <person name="Fukuda Y."/>
            <person name="Nemoto M."/>
            <person name="Matsumoto M."/>
            <person name="Wong P.S."/>
            <person name="Aburatani S."/>
            <person name="Fujibuchi W."/>
        </authorList>
    </citation>
    <scope>NUCLEOTIDE SEQUENCE [LARGE SCALE GENOMIC DNA]</scope>
    <source>
        <strain evidence="3 4">JPCC DA0580</strain>
    </source>
</reference>
<evidence type="ECO:0000313" key="4">
    <source>
        <dbReference type="Proteomes" id="UP000198406"/>
    </source>
</evidence>
<dbReference type="InterPro" id="IPR001611">
    <property type="entry name" value="Leu-rich_rpt"/>
</dbReference>
<dbReference type="InParanoid" id="A0A1Z5KNP2"/>
<protein>
    <recommendedName>
        <fullName evidence="5">Leucine-rich repeat-containing N-terminal plant-type domain-containing protein</fullName>
    </recommendedName>
</protein>
<evidence type="ECO:0000313" key="3">
    <source>
        <dbReference type="EMBL" id="GAX27631.1"/>
    </source>
</evidence>
<comment type="caution">
    <text evidence="3">The sequence shown here is derived from an EMBL/GenBank/DDBJ whole genome shotgun (WGS) entry which is preliminary data.</text>
</comment>
<keyword evidence="2" id="KW-1133">Transmembrane helix</keyword>
<dbReference type="OrthoDB" id="46376at2759"/>